<reference evidence="1" key="1">
    <citation type="submission" date="2021-10" db="EMBL/GenBank/DDBJ databases">
        <title>Melipona bicolor Genome sequencing and assembly.</title>
        <authorList>
            <person name="Araujo N.S."/>
            <person name="Arias M.C."/>
        </authorList>
    </citation>
    <scope>NUCLEOTIDE SEQUENCE</scope>
    <source>
        <strain evidence="1">USP_2M_L1-L4_2017</strain>
        <tissue evidence="1">Whole body</tissue>
    </source>
</reference>
<evidence type="ECO:0000313" key="1">
    <source>
        <dbReference type="EMBL" id="KAK1126024.1"/>
    </source>
</evidence>
<protein>
    <submittedName>
        <fullName evidence="1">Uncharacterized protein</fullName>
    </submittedName>
</protein>
<dbReference type="EMBL" id="JAHYIQ010000015">
    <property type="protein sequence ID" value="KAK1126024.1"/>
    <property type="molecule type" value="Genomic_DNA"/>
</dbReference>
<evidence type="ECO:0000313" key="2">
    <source>
        <dbReference type="Proteomes" id="UP001177670"/>
    </source>
</evidence>
<comment type="caution">
    <text evidence="1">The sequence shown here is derived from an EMBL/GenBank/DDBJ whole genome shotgun (WGS) entry which is preliminary data.</text>
</comment>
<accession>A0AA40FVI7</accession>
<name>A0AA40FVI7_9HYME</name>
<keyword evidence="2" id="KW-1185">Reference proteome</keyword>
<sequence>MNEAGPRGPRGLSLCRRDINAQLQDSQPTLKKRSVVRLLQVGETLHPELQIITSVFNKVKYRGE</sequence>
<gene>
    <name evidence="1" type="ORF">K0M31_005554</name>
</gene>
<proteinExistence type="predicted"/>
<organism evidence="1 2">
    <name type="scientific">Melipona bicolor</name>
    <dbReference type="NCBI Taxonomy" id="60889"/>
    <lineage>
        <taxon>Eukaryota</taxon>
        <taxon>Metazoa</taxon>
        <taxon>Ecdysozoa</taxon>
        <taxon>Arthropoda</taxon>
        <taxon>Hexapoda</taxon>
        <taxon>Insecta</taxon>
        <taxon>Pterygota</taxon>
        <taxon>Neoptera</taxon>
        <taxon>Endopterygota</taxon>
        <taxon>Hymenoptera</taxon>
        <taxon>Apocrita</taxon>
        <taxon>Aculeata</taxon>
        <taxon>Apoidea</taxon>
        <taxon>Anthophila</taxon>
        <taxon>Apidae</taxon>
        <taxon>Melipona</taxon>
    </lineage>
</organism>
<dbReference type="Proteomes" id="UP001177670">
    <property type="component" value="Unassembled WGS sequence"/>
</dbReference>
<dbReference type="AlphaFoldDB" id="A0AA40FVI7"/>